<comment type="caution">
    <text evidence="1">The sequence shown here is derived from an EMBL/GenBank/DDBJ whole genome shotgun (WGS) entry which is preliminary data.</text>
</comment>
<keyword evidence="2" id="KW-1185">Reference proteome</keyword>
<protein>
    <submittedName>
        <fullName evidence="1">Uncharacterized protein</fullName>
    </submittedName>
</protein>
<dbReference type="EMBL" id="CAKLDI010000001">
    <property type="protein sequence ID" value="CAH0533288.1"/>
    <property type="molecule type" value="Genomic_DNA"/>
</dbReference>
<gene>
    <name evidence="1" type="ORF">VST7929_01152</name>
</gene>
<name>A0ABM8ZTM9_9VIBR</name>
<sequence>MEKQHPQLVNMKLLQVSYQLNALLADLTVNATDAQKEHWQSAFHCVLDPLFDGLIEPLWQRHPELEPLAVGGALPVPNQWHQGQAERLEQAIVAYLNDEPTAEPSTGVVFDQCPHVLLLD</sequence>
<dbReference type="RefSeq" id="WP_237465632.1">
    <property type="nucleotide sequence ID" value="NZ_CAKLDI010000001.1"/>
</dbReference>
<reference evidence="1" key="1">
    <citation type="submission" date="2021-11" db="EMBL/GenBank/DDBJ databases">
        <authorList>
            <person name="Rodrigo-Torres L."/>
            <person name="Arahal R. D."/>
            <person name="Lucena T."/>
        </authorList>
    </citation>
    <scope>NUCLEOTIDE SEQUENCE</scope>
    <source>
        <strain evidence="1">CECT 7929</strain>
    </source>
</reference>
<evidence type="ECO:0000313" key="1">
    <source>
        <dbReference type="EMBL" id="CAH0533288.1"/>
    </source>
</evidence>
<accession>A0ABM8ZTM9</accession>
<dbReference type="Proteomes" id="UP000838672">
    <property type="component" value="Unassembled WGS sequence"/>
</dbReference>
<organism evidence="1 2">
    <name type="scientific">Vibrio stylophorae</name>
    <dbReference type="NCBI Taxonomy" id="659351"/>
    <lineage>
        <taxon>Bacteria</taxon>
        <taxon>Pseudomonadati</taxon>
        <taxon>Pseudomonadota</taxon>
        <taxon>Gammaproteobacteria</taxon>
        <taxon>Vibrionales</taxon>
        <taxon>Vibrionaceae</taxon>
        <taxon>Vibrio</taxon>
    </lineage>
</organism>
<evidence type="ECO:0000313" key="2">
    <source>
        <dbReference type="Proteomes" id="UP000838672"/>
    </source>
</evidence>
<proteinExistence type="predicted"/>